<feature type="non-terminal residue" evidence="1">
    <location>
        <position position="1"/>
    </location>
</feature>
<dbReference type="AlphaFoldDB" id="A0A6J4VI42"/>
<protein>
    <submittedName>
        <fullName evidence="1">Uncharacterized protein</fullName>
    </submittedName>
</protein>
<proteinExistence type="predicted"/>
<accession>A0A6J4VI42</accession>
<reference evidence="1" key="1">
    <citation type="submission" date="2020-02" db="EMBL/GenBank/DDBJ databases">
        <authorList>
            <person name="Meier V. D."/>
        </authorList>
    </citation>
    <scope>NUCLEOTIDE SEQUENCE</scope>
    <source>
        <strain evidence="1">AVDCRST_MAG87</strain>
    </source>
</reference>
<sequence length="56" mass="6049">GLVVDSLRAVPDRLGNATDLPDPIGQAPGPHRDLAVLSVRLRRARRPDADSGIRRI</sequence>
<name>A0A6J4VI42_9BACT</name>
<gene>
    <name evidence="1" type="ORF">AVDCRST_MAG87-3122</name>
</gene>
<evidence type="ECO:0000313" key="1">
    <source>
        <dbReference type="EMBL" id="CAA9578806.1"/>
    </source>
</evidence>
<dbReference type="EMBL" id="CADCWJ010000689">
    <property type="protein sequence ID" value="CAA9578806.1"/>
    <property type="molecule type" value="Genomic_DNA"/>
</dbReference>
<organism evidence="1">
    <name type="scientific">uncultured Thermomicrobiales bacterium</name>
    <dbReference type="NCBI Taxonomy" id="1645740"/>
    <lineage>
        <taxon>Bacteria</taxon>
        <taxon>Pseudomonadati</taxon>
        <taxon>Thermomicrobiota</taxon>
        <taxon>Thermomicrobia</taxon>
        <taxon>Thermomicrobiales</taxon>
        <taxon>environmental samples</taxon>
    </lineage>
</organism>
<feature type="non-terminal residue" evidence="1">
    <location>
        <position position="56"/>
    </location>
</feature>